<dbReference type="Pfam" id="PF00109">
    <property type="entry name" value="ketoacyl-synt"/>
    <property type="match status" value="1"/>
</dbReference>
<organism evidence="2 3">
    <name type="scientific">Streptomyces noursei</name>
    <name type="common">Streptomyces albulus</name>
    <dbReference type="NCBI Taxonomy" id="1971"/>
    <lineage>
        <taxon>Bacteria</taxon>
        <taxon>Bacillati</taxon>
        <taxon>Actinomycetota</taxon>
        <taxon>Actinomycetes</taxon>
        <taxon>Kitasatosporales</taxon>
        <taxon>Streptomycetaceae</taxon>
        <taxon>Streptomyces</taxon>
    </lineage>
</organism>
<dbReference type="RefSeq" id="WP_073448460.1">
    <property type="nucleotide sequence ID" value="NZ_LJSN01000005.1"/>
</dbReference>
<evidence type="ECO:0000313" key="3">
    <source>
        <dbReference type="Proteomes" id="UP000236047"/>
    </source>
</evidence>
<dbReference type="AlphaFoldDB" id="A0A2N8P4Y0"/>
<name>A0A2N8P4Y0_STRNR</name>
<sequence length="397" mass="40066">MTTHDVRLTAPGLLTAAGTDPGDLWEALVAGKDTRRPTEALAGPWPEFDTAHLVDDPDAATLGVHRRVLRTSEKQARMALHGARLALAGPAERGPVGGPGWGLYLGLPTVDEELLRFGALDRLHKAAGSPAEVAALYGREVPPFSGLSHLNSTAAAHISAVFGLTGAMAAYSPFSDAGLTALIDGALSVAEGENEVALVGAVSPKVHPLLFAQYEELGWNGAVPGEGAAFLLAERAPGGADGPVGPVAGSGAPGARLAGYGRAFGAGPQDRAEALVEAVHAALETAGTDAGGIGWVLPDAAWTADGARAQDTALDRVFAGAADRPARFTSAPATGVLGPAHPLAHAVLALHGLAAGRRLVADGDAVREEALPAPRALVLACGARGQVCAVVLEGAEK</sequence>
<protein>
    <submittedName>
        <fullName evidence="2">Beta-ketoacyl synthase</fullName>
    </submittedName>
</protein>
<dbReference type="GO" id="GO:0016747">
    <property type="term" value="F:acyltransferase activity, transferring groups other than amino-acyl groups"/>
    <property type="evidence" value="ECO:0007669"/>
    <property type="project" value="UniProtKB-ARBA"/>
</dbReference>
<dbReference type="SUPFAM" id="SSF53901">
    <property type="entry name" value="Thiolase-like"/>
    <property type="match status" value="2"/>
</dbReference>
<gene>
    <name evidence="2" type="ORF">AOB60_38680</name>
</gene>
<feature type="domain" description="Beta-ketoacyl synthase-like N-terminal" evidence="1">
    <location>
        <begin position="5"/>
        <end position="218"/>
    </location>
</feature>
<dbReference type="InterPro" id="IPR014030">
    <property type="entry name" value="Ketoacyl_synth_N"/>
</dbReference>
<evidence type="ECO:0000313" key="2">
    <source>
        <dbReference type="EMBL" id="PNE36078.1"/>
    </source>
</evidence>
<reference evidence="3" key="1">
    <citation type="submission" date="2015-09" db="EMBL/GenBank/DDBJ databases">
        <authorList>
            <person name="Graham D.E."/>
            <person name="Mahan K.M."/>
            <person name="Klingeman D.M."/>
            <person name="Fida T."/>
            <person name="Giannone R.J."/>
            <person name="Hettich R.L."/>
            <person name="Parry R.J."/>
            <person name="Spain J.C."/>
        </authorList>
    </citation>
    <scope>NUCLEOTIDE SEQUENCE [LARGE SCALE GENOMIC DNA]</scope>
    <source>
        <strain evidence="3">JCM 4701</strain>
    </source>
</reference>
<comment type="caution">
    <text evidence="2">The sequence shown here is derived from an EMBL/GenBank/DDBJ whole genome shotgun (WGS) entry which is preliminary data.</text>
</comment>
<proteinExistence type="predicted"/>
<dbReference type="Gene3D" id="3.40.47.10">
    <property type="match status" value="1"/>
</dbReference>
<dbReference type="EMBL" id="LJSN01000005">
    <property type="protein sequence ID" value="PNE36078.1"/>
    <property type="molecule type" value="Genomic_DNA"/>
</dbReference>
<keyword evidence="3" id="KW-1185">Reference proteome</keyword>
<evidence type="ECO:0000259" key="1">
    <source>
        <dbReference type="Pfam" id="PF00109"/>
    </source>
</evidence>
<accession>A0A2N8P4Y0</accession>
<dbReference type="InterPro" id="IPR016039">
    <property type="entry name" value="Thiolase-like"/>
</dbReference>
<dbReference type="Proteomes" id="UP000236047">
    <property type="component" value="Unassembled WGS sequence"/>
</dbReference>